<dbReference type="Proteomes" id="UP000237000">
    <property type="component" value="Unassembled WGS sequence"/>
</dbReference>
<reference evidence="2" key="1">
    <citation type="submission" date="2016-06" db="EMBL/GenBank/DDBJ databases">
        <title>Parallel loss of symbiosis genes in relatives of nitrogen-fixing non-legume Parasponia.</title>
        <authorList>
            <person name="Van Velzen R."/>
            <person name="Holmer R."/>
            <person name="Bu F."/>
            <person name="Rutten L."/>
            <person name="Van Zeijl A."/>
            <person name="Liu W."/>
            <person name="Santuari L."/>
            <person name="Cao Q."/>
            <person name="Sharma T."/>
            <person name="Shen D."/>
            <person name="Roswanjaya Y."/>
            <person name="Wardhani T."/>
            <person name="Kalhor M.S."/>
            <person name="Jansen J."/>
            <person name="Van den Hoogen J."/>
            <person name="Gungor B."/>
            <person name="Hartog M."/>
            <person name="Hontelez J."/>
            <person name="Verver J."/>
            <person name="Yang W.-C."/>
            <person name="Schijlen E."/>
            <person name="Repin R."/>
            <person name="Schilthuizen M."/>
            <person name="Schranz E."/>
            <person name="Heidstra R."/>
            <person name="Miyata K."/>
            <person name="Fedorova E."/>
            <person name="Kohlen W."/>
            <person name="Bisseling T."/>
            <person name="Smit S."/>
            <person name="Geurts R."/>
        </authorList>
    </citation>
    <scope>NUCLEOTIDE SEQUENCE [LARGE SCALE GENOMIC DNA]</scope>
    <source>
        <strain evidence="2">cv. RG33-2</strain>
    </source>
</reference>
<dbReference type="PANTHER" id="PTHR34222">
    <property type="entry name" value="GAG_PRE-INTEGRS DOMAIN-CONTAINING PROTEIN"/>
    <property type="match status" value="1"/>
</dbReference>
<keyword evidence="2" id="KW-1185">Reference proteome</keyword>
<evidence type="ECO:0000313" key="1">
    <source>
        <dbReference type="EMBL" id="PON71918.1"/>
    </source>
</evidence>
<dbReference type="AlphaFoldDB" id="A0A2P5DF54"/>
<evidence type="ECO:0008006" key="3">
    <source>
        <dbReference type="Google" id="ProtNLM"/>
    </source>
</evidence>
<sequence>MTVSSYFTKFKGLWDELDTFRTLPTCNQMKAHNEQKEEVRMMQFLMGLNDTYNVVRSNILMMSPLPNVRQAYSLVFQDETQRQMTSESTENFSIAVAIQS</sequence>
<proteinExistence type="predicted"/>
<dbReference type="STRING" id="63057.A0A2P5DF54"/>
<dbReference type="InParanoid" id="A0A2P5DF54"/>
<dbReference type="EMBL" id="JXTC01000274">
    <property type="protein sequence ID" value="PON71918.1"/>
    <property type="molecule type" value="Genomic_DNA"/>
</dbReference>
<dbReference type="OrthoDB" id="5544992at2759"/>
<comment type="caution">
    <text evidence="1">The sequence shown here is derived from an EMBL/GenBank/DDBJ whole genome shotgun (WGS) entry which is preliminary data.</text>
</comment>
<dbReference type="PANTHER" id="PTHR34222:SF99">
    <property type="entry name" value="PROTEIN, PUTATIVE-RELATED"/>
    <property type="match status" value="1"/>
</dbReference>
<organism evidence="1 2">
    <name type="scientific">Trema orientale</name>
    <name type="common">Charcoal tree</name>
    <name type="synonym">Celtis orientalis</name>
    <dbReference type="NCBI Taxonomy" id="63057"/>
    <lineage>
        <taxon>Eukaryota</taxon>
        <taxon>Viridiplantae</taxon>
        <taxon>Streptophyta</taxon>
        <taxon>Embryophyta</taxon>
        <taxon>Tracheophyta</taxon>
        <taxon>Spermatophyta</taxon>
        <taxon>Magnoliopsida</taxon>
        <taxon>eudicotyledons</taxon>
        <taxon>Gunneridae</taxon>
        <taxon>Pentapetalae</taxon>
        <taxon>rosids</taxon>
        <taxon>fabids</taxon>
        <taxon>Rosales</taxon>
        <taxon>Cannabaceae</taxon>
        <taxon>Trema</taxon>
    </lineage>
</organism>
<gene>
    <name evidence="1" type="ORF">TorRG33x02_253390</name>
</gene>
<protein>
    <recommendedName>
        <fullName evidence="3">Retrotransposon gag domain-containing protein</fullName>
    </recommendedName>
</protein>
<evidence type="ECO:0000313" key="2">
    <source>
        <dbReference type="Proteomes" id="UP000237000"/>
    </source>
</evidence>
<accession>A0A2P5DF54</accession>
<name>A0A2P5DF54_TREOI</name>